<name>A0A7H9BQU2_PARPN</name>
<dbReference type="Proteomes" id="UP000509322">
    <property type="component" value="Chromosome 1"/>
</dbReference>
<reference evidence="2 3" key="1">
    <citation type="submission" date="2020-07" db="EMBL/GenBank/DDBJ databases">
        <title>The complete genome of Paracoccus pantotrophus ACCC 10489.</title>
        <authorList>
            <person name="Si Y."/>
        </authorList>
    </citation>
    <scope>NUCLEOTIDE SEQUENCE [LARGE SCALE GENOMIC DNA]</scope>
    <source>
        <strain evidence="2 3">ACCC10489</strain>
    </source>
</reference>
<dbReference type="AlphaFoldDB" id="A0A7H9BQU2"/>
<evidence type="ECO:0000313" key="3">
    <source>
        <dbReference type="Proteomes" id="UP000509322"/>
    </source>
</evidence>
<dbReference type="EMBL" id="CP058689">
    <property type="protein sequence ID" value="QLH13098.1"/>
    <property type="molecule type" value="Genomic_DNA"/>
</dbReference>
<feature type="signal peptide" evidence="1">
    <location>
        <begin position="1"/>
        <end position="22"/>
    </location>
</feature>
<protein>
    <submittedName>
        <fullName evidence="2">Uncharacterized protein</fullName>
    </submittedName>
</protein>
<feature type="chain" id="PRO_5028806395" evidence="1">
    <location>
        <begin position="23"/>
        <end position="218"/>
    </location>
</feature>
<gene>
    <name evidence="2" type="ORF">HYQ43_02005</name>
</gene>
<sequence length="218" mass="23575">MAGLAAAALSVLALAAPGEARAENEDRSNDVQYVLNCAIEYAKSASADSSFLERQMALRDRFDLDHENIWLMAKLGDVSDIIPVEWIVDGLAECDRTFGFSPITELIDSRPGIPLTPSSPQIADFDCAVAYRLLAAIRHDVDQDQVQAQNAMQRAEYALRLHQTANPELDPGSLGPQVNGLARTRGEQIQQGQESGEALTNDINACEAKYGFAQAGGQ</sequence>
<evidence type="ECO:0000256" key="1">
    <source>
        <dbReference type="SAM" id="SignalP"/>
    </source>
</evidence>
<keyword evidence="1" id="KW-0732">Signal</keyword>
<organism evidence="2 3">
    <name type="scientific">Paracoccus pantotrophus</name>
    <name type="common">Thiosphaera pantotropha</name>
    <dbReference type="NCBI Taxonomy" id="82367"/>
    <lineage>
        <taxon>Bacteria</taxon>
        <taxon>Pseudomonadati</taxon>
        <taxon>Pseudomonadota</taxon>
        <taxon>Alphaproteobacteria</taxon>
        <taxon>Rhodobacterales</taxon>
        <taxon>Paracoccaceae</taxon>
        <taxon>Paracoccus</taxon>
    </lineage>
</organism>
<proteinExistence type="predicted"/>
<dbReference type="RefSeq" id="WP_179921505.1">
    <property type="nucleotide sequence ID" value="NZ_CP058689.1"/>
</dbReference>
<evidence type="ECO:0000313" key="2">
    <source>
        <dbReference type="EMBL" id="QLH13098.1"/>
    </source>
</evidence>
<accession>A0A7H9BQU2</accession>